<dbReference type="Gene3D" id="1.10.20.10">
    <property type="entry name" value="Histone, subunit A"/>
    <property type="match status" value="1"/>
</dbReference>
<comment type="similarity">
    <text evidence="3">Belongs to the histone H3 family.</text>
</comment>
<feature type="compositionally biased region" description="Low complexity" evidence="8">
    <location>
        <begin position="43"/>
        <end position="54"/>
    </location>
</feature>
<dbReference type="EMBL" id="CAJNNW010033734">
    <property type="protein sequence ID" value="CAE8720102.1"/>
    <property type="molecule type" value="Genomic_DNA"/>
</dbReference>
<dbReference type="PANTHER" id="PTHR12378:SF9">
    <property type="entry name" value="OS06G0107000 PROTEIN"/>
    <property type="match status" value="1"/>
</dbReference>
<dbReference type="GO" id="GO:0003677">
    <property type="term" value="F:DNA binding"/>
    <property type="evidence" value="ECO:0007669"/>
    <property type="project" value="UniProtKB-KW"/>
</dbReference>
<dbReference type="InterPro" id="IPR009072">
    <property type="entry name" value="Histone-fold"/>
</dbReference>
<dbReference type="AlphaFoldDB" id="A0A813L5F4"/>
<keyword evidence="4" id="KW-0645">Protease</keyword>
<evidence type="ECO:0000256" key="4">
    <source>
        <dbReference type="ARBA" id="ARBA00022670"/>
    </source>
</evidence>
<comment type="caution">
    <text evidence="10">The sequence shown here is derived from an EMBL/GenBank/DDBJ whole genome shotgun (WGS) entry which is preliminary data.</text>
</comment>
<dbReference type="GO" id="GO:0101005">
    <property type="term" value="F:deubiquitinase activity"/>
    <property type="evidence" value="ECO:0007669"/>
    <property type="project" value="TreeGrafter"/>
</dbReference>
<dbReference type="GO" id="GO:0030527">
    <property type="term" value="F:structural constituent of chromatin"/>
    <property type="evidence" value="ECO:0007669"/>
    <property type="project" value="InterPro"/>
</dbReference>
<dbReference type="GO" id="GO:0000786">
    <property type="term" value="C:nucleosome"/>
    <property type="evidence" value="ECO:0007669"/>
    <property type="project" value="InterPro"/>
</dbReference>
<gene>
    <name evidence="10" type="ORF">PGLA2088_LOCUS41097</name>
</gene>
<feature type="region of interest" description="Disordered" evidence="8">
    <location>
        <begin position="655"/>
        <end position="677"/>
    </location>
</feature>
<protein>
    <recommendedName>
        <fullName evidence="9">PPPDE domain-containing protein</fullName>
    </recommendedName>
</protein>
<comment type="subcellular location">
    <subcellularLocation>
        <location evidence="1">Nucleus</location>
    </subcellularLocation>
</comment>
<dbReference type="InterPro" id="IPR000164">
    <property type="entry name" value="Histone_H3/CENP-A"/>
</dbReference>
<name>A0A813L5F4_POLGL</name>
<evidence type="ECO:0000313" key="10">
    <source>
        <dbReference type="EMBL" id="CAE8720102.1"/>
    </source>
</evidence>
<feature type="region of interest" description="Disordered" evidence="8">
    <location>
        <begin position="43"/>
        <end position="65"/>
    </location>
</feature>
<dbReference type="SUPFAM" id="SSF47113">
    <property type="entry name" value="Histone-fold"/>
    <property type="match status" value="1"/>
</dbReference>
<evidence type="ECO:0000256" key="5">
    <source>
        <dbReference type="ARBA" id="ARBA00022801"/>
    </source>
</evidence>
<feature type="domain" description="PPPDE" evidence="9">
    <location>
        <begin position="464"/>
        <end position="600"/>
    </location>
</feature>
<evidence type="ECO:0000256" key="8">
    <source>
        <dbReference type="SAM" id="MobiDB-lite"/>
    </source>
</evidence>
<dbReference type="Pfam" id="PF05903">
    <property type="entry name" value="Peptidase_C97"/>
    <property type="match status" value="1"/>
</dbReference>
<evidence type="ECO:0000256" key="2">
    <source>
        <dbReference type="ARBA" id="ARBA00008140"/>
    </source>
</evidence>
<evidence type="ECO:0000256" key="6">
    <source>
        <dbReference type="ARBA" id="ARBA00023125"/>
    </source>
</evidence>
<evidence type="ECO:0000259" key="9">
    <source>
        <dbReference type="PROSITE" id="PS51858"/>
    </source>
</evidence>
<dbReference type="GO" id="GO:0046982">
    <property type="term" value="F:protein heterodimerization activity"/>
    <property type="evidence" value="ECO:0007669"/>
    <property type="project" value="InterPro"/>
</dbReference>
<dbReference type="Pfam" id="PF00125">
    <property type="entry name" value="Histone"/>
    <property type="match status" value="1"/>
</dbReference>
<dbReference type="InterPro" id="IPR008580">
    <property type="entry name" value="PPPDE_dom"/>
</dbReference>
<dbReference type="InterPro" id="IPR007125">
    <property type="entry name" value="H2A/H2B/H3"/>
</dbReference>
<feature type="compositionally biased region" description="Basic and acidic residues" evidence="8">
    <location>
        <begin position="666"/>
        <end position="677"/>
    </location>
</feature>
<dbReference type="GO" id="GO:0006508">
    <property type="term" value="P:proteolysis"/>
    <property type="evidence" value="ECO:0007669"/>
    <property type="project" value="UniProtKB-KW"/>
</dbReference>
<dbReference type="InterPro" id="IPR042266">
    <property type="entry name" value="PPPDE_sf"/>
</dbReference>
<dbReference type="GO" id="GO:0005634">
    <property type="term" value="C:nucleus"/>
    <property type="evidence" value="ECO:0007669"/>
    <property type="project" value="UniProtKB-SubCell"/>
</dbReference>
<evidence type="ECO:0000256" key="1">
    <source>
        <dbReference type="ARBA" id="ARBA00004123"/>
    </source>
</evidence>
<keyword evidence="7" id="KW-0539">Nucleus</keyword>
<dbReference type="SMART" id="SM00428">
    <property type="entry name" value="H3"/>
    <property type="match status" value="1"/>
</dbReference>
<dbReference type="PROSITE" id="PS51858">
    <property type="entry name" value="PPPDE"/>
    <property type="match status" value="1"/>
</dbReference>
<accession>A0A813L5F4</accession>
<reference evidence="10" key="1">
    <citation type="submission" date="2021-02" db="EMBL/GenBank/DDBJ databases">
        <authorList>
            <person name="Dougan E. K."/>
            <person name="Rhodes N."/>
            <person name="Thang M."/>
            <person name="Chan C."/>
        </authorList>
    </citation>
    <scope>NUCLEOTIDE SEQUENCE</scope>
</reference>
<dbReference type="PANTHER" id="PTHR12378">
    <property type="entry name" value="DESUMOYLATING ISOPEPTIDASE"/>
    <property type="match status" value="1"/>
</dbReference>
<dbReference type="Gene3D" id="3.90.1720.30">
    <property type="entry name" value="PPPDE domains"/>
    <property type="match status" value="1"/>
</dbReference>
<keyword evidence="6" id="KW-0238">DNA-binding</keyword>
<evidence type="ECO:0000256" key="7">
    <source>
        <dbReference type="ARBA" id="ARBA00023242"/>
    </source>
</evidence>
<sequence>MLRGPRPQTYKKALAEEGLPVTGSRIELVVRLINSIWPEEQTAQAQAAPMSGGPAQAGGGASSSSAPASAAKVVVVGEASPVTPQPVQHEQLSPEPASIQTRLGPAGSDPWDPDESAGGAPAQSKKPEQPGCQRARRRLRRRQLEPLAEGAVLPEPGSQEDCRVPAKPRNGKVQAAVWFFRRLRITDDRLVAAGKLEYELQLCVRTAALCDDSGRITLARFVGFVTDVLPGWIAEAESIFKDMAEDRETMSKAEWYAWTLDTHTTKGATALHCSASAKSDIRMTLPARTHVAVRGPPDASRDFLWVFALNSLEAPERERWVGGQERFETGPAVPGQAPDERGGWAARKDLKLAVSRSFGKAVRTELEACPGKIVRDIIKDKLLALGMKFQSSALDCLQFAAEGVVVDMFADANLLTIHRKKKTLLLSDLALTRRLPAVQSISASPAFWRQPGDYEAPDLPEGVLEVRLSVYTLGITGVSILDSIGGSLAGAYHSGLVVDGEEWAYGGHDDEGKSGVYRCEPEMNSDYQFYSRSVLGQLRGTREQLLSRIRDIGSSPKWAGPQYDLIEHNCNHFASDLCWNLLGRRPPTWVNETAESLARSRRRTRVEQEALRLSLASYGSRFKSDTDTELNADAPGAKAFQGAYSSTFDMAFRKERAAQATAQKEQQPEQEARNAQE</sequence>
<keyword evidence="5" id="KW-0378">Hydrolase</keyword>
<dbReference type="SMART" id="SM01179">
    <property type="entry name" value="DUF862"/>
    <property type="match status" value="1"/>
</dbReference>
<feature type="region of interest" description="Disordered" evidence="8">
    <location>
        <begin position="82"/>
        <end position="166"/>
    </location>
</feature>
<dbReference type="Proteomes" id="UP000626109">
    <property type="component" value="Unassembled WGS sequence"/>
</dbReference>
<feature type="non-terminal residue" evidence="10">
    <location>
        <position position="677"/>
    </location>
</feature>
<proteinExistence type="inferred from homology"/>
<dbReference type="GO" id="GO:0016579">
    <property type="term" value="P:protein deubiquitination"/>
    <property type="evidence" value="ECO:0007669"/>
    <property type="project" value="TreeGrafter"/>
</dbReference>
<comment type="similarity">
    <text evidence="2">Belongs to the DeSI family.</text>
</comment>
<organism evidence="10 11">
    <name type="scientific">Polarella glacialis</name>
    <name type="common">Dinoflagellate</name>
    <dbReference type="NCBI Taxonomy" id="89957"/>
    <lineage>
        <taxon>Eukaryota</taxon>
        <taxon>Sar</taxon>
        <taxon>Alveolata</taxon>
        <taxon>Dinophyceae</taxon>
        <taxon>Suessiales</taxon>
        <taxon>Suessiaceae</taxon>
        <taxon>Polarella</taxon>
    </lineage>
</organism>
<evidence type="ECO:0000256" key="3">
    <source>
        <dbReference type="ARBA" id="ARBA00010343"/>
    </source>
</evidence>
<evidence type="ECO:0000313" key="11">
    <source>
        <dbReference type="Proteomes" id="UP000626109"/>
    </source>
</evidence>